<sequence length="290" mass="34144">MKVTGFTIVRNAIKYDYPAVEAITSVLPMCDEFVVAVGQSEDNTLALIQSIKSDKIRIIETVWDDSLKTGGRVLAVETDKALAAISADTTWAFYIQCDEVVHEQYYHTIRQAMQQYEHDLTVEGLLFKYTHFYGSYNYVADSRKWYRNEIRIIRHTKQVASYRDAQGFRKLDNTKLHVKPINAHIYHYGWVRPPKKMAEKVRSFHALWHTQEEIDKMQPDNIDFDYSKIDSLRIFEGTHPKVMQKRIESATWNFKFNVAEKRYSLKNKILFFIESLTGWRIGEYKNYKTI</sequence>
<proteinExistence type="predicted"/>
<dbReference type="Gene3D" id="3.90.550.10">
    <property type="entry name" value="Spore Coat Polysaccharide Biosynthesis Protein SpsA, Chain A"/>
    <property type="match status" value="1"/>
</dbReference>
<organism evidence="1 2">
    <name type="scientific">Emticicia agri</name>
    <dbReference type="NCBI Taxonomy" id="2492393"/>
    <lineage>
        <taxon>Bacteria</taxon>
        <taxon>Pseudomonadati</taxon>
        <taxon>Bacteroidota</taxon>
        <taxon>Cytophagia</taxon>
        <taxon>Cytophagales</taxon>
        <taxon>Leadbetterellaceae</taxon>
        <taxon>Emticicia</taxon>
    </lineage>
</organism>
<keyword evidence="2" id="KW-1185">Reference proteome</keyword>
<dbReference type="EMBL" id="SEWF01000012">
    <property type="protein sequence ID" value="RYU95688.1"/>
    <property type="molecule type" value="Genomic_DNA"/>
</dbReference>
<protein>
    <submittedName>
        <fullName evidence="1">Glycosyltransferase family 2 protein</fullName>
    </submittedName>
</protein>
<dbReference type="InterPro" id="IPR029044">
    <property type="entry name" value="Nucleotide-diphossugar_trans"/>
</dbReference>
<keyword evidence="1" id="KW-0808">Transferase</keyword>
<gene>
    <name evidence="1" type="ORF">EWM59_10005</name>
</gene>
<reference evidence="1 2" key="1">
    <citation type="submission" date="2019-02" db="EMBL/GenBank/DDBJ databases">
        <title>Bacterial novel species Emticicia sp. 17J42-9 isolated from soil.</title>
        <authorList>
            <person name="Jung H.-Y."/>
        </authorList>
    </citation>
    <scope>NUCLEOTIDE SEQUENCE [LARGE SCALE GENOMIC DNA]</scope>
    <source>
        <strain evidence="1 2">17J42-9</strain>
    </source>
</reference>
<dbReference type="SUPFAM" id="SSF53448">
    <property type="entry name" value="Nucleotide-diphospho-sugar transferases"/>
    <property type="match status" value="1"/>
</dbReference>
<evidence type="ECO:0000313" key="2">
    <source>
        <dbReference type="Proteomes" id="UP000293162"/>
    </source>
</evidence>
<dbReference type="GO" id="GO:0016740">
    <property type="term" value="F:transferase activity"/>
    <property type="evidence" value="ECO:0007669"/>
    <property type="project" value="UniProtKB-KW"/>
</dbReference>
<evidence type="ECO:0000313" key="1">
    <source>
        <dbReference type="EMBL" id="RYU95688.1"/>
    </source>
</evidence>
<name>A0A4Q5M0J7_9BACT</name>
<comment type="caution">
    <text evidence="1">The sequence shown here is derived from an EMBL/GenBank/DDBJ whole genome shotgun (WGS) entry which is preliminary data.</text>
</comment>
<dbReference type="AlphaFoldDB" id="A0A4Q5M0J7"/>
<dbReference type="OrthoDB" id="9815923at2"/>
<accession>A0A4Q5M0J7</accession>
<dbReference type="RefSeq" id="WP_130020828.1">
    <property type="nucleotide sequence ID" value="NZ_SEWF01000012.1"/>
</dbReference>
<dbReference type="Proteomes" id="UP000293162">
    <property type="component" value="Unassembled WGS sequence"/>
</dbReference>